<keyword evidence="2" id="KW-0255">Endonuclease</keyword>
<dbReference type="EMBL" id="VULO01000015">
    <property type="protein sequence ID" value="MSS85329.1"/>
    <property type="molecule type" value="Genomic_DNA"/>
</dbReference>
<evidence type="ECO:0000313" key="2">
    <source>
        <dbReference type="EMBL" id="MSS85329.1"/>
    </source>
</evidence>
<dbReference type="CDD" id="cd00085">
    <property type="entry name" value="HNHc"/>
    <property type="match status" value="1"/>
</dbReference>
<comment type="caution">
    <text evidence="2">The sequence shown here is derived from an EMBL/GenBank/DDBJ whole genome shotgun (WGS) entry which is preliminary data.</text>
</comment>
<dbReference type="RefSeq" id="WP_154546484.1">
    <property type="nucleotide sequence ID" value="NZ_VULO01000015.1"/>
</dbReference>
<evidence type="ECO:0000259" key="1">
    <source>
        <dbReference type="Pfam" id="PF13392"/>
    </source>
</evidence>
<dbReference type="Proteomes" id="UP000470875">
    <property type="component" value="Unassembled WGS sequence"/>
</dbReference>
<dbReference type="Pfam" id="PF13392">
    <property type="entry name" value="HNH_3"/>
    <property type="match status" value="1"/>
</dbReference>
<name>A0A6N7VU76_9ACTO</name>
<sequence length="159" mass="18145">MRYQIECDWCGLTMERTPSGIKKHNFCSRKCQGHFSSKSRNPERYGEMYDVEKASAWMGELNRKLNPTRMTANTRAKLREAHLGSGEGKSYAKIYGRYEHRVVAEAELGRALQPGEIVHHIDCNKRNNHPDNLMVLTQSEHAALHAWLNKFFGLPGVGS</sequence>
<dbReference type="InterPro" id="IPR044925">
    <property type="entry name" value="His-Me_finger_sf"/>
</dbReference>
<keyword evidence="3" id="KW-1185">Reference proteome</keyword>
<gene>
    <name evidence="2" type="ORF">FYJ24_11320</name>
</gene>
<dbReference type="AlphaFoldDB" id="A0A6N7VU76"/>
<evidence type="ECO:0000313" key="3">
    <source>
        <dbReference type="Proteomes" id="UP000470875"/>
    </source>
</evidence>
<keyword evidence="2" id="KW-0378">Hydrolase</keyword>
<protein>
    <submittedName>
        <fullName evidence="2">HNH endonuclease</fullName>
    </submittedName>
</protein>
<reference evidence="2 3" key="1">
    <citation type="submission" date="2019-08" db="EMBL/GenBank/DDBJ databases">
        <title>In-depth cultivation of the pig gut microbiome towards novel bacterial diversity and tailored functional studies.</title>
        <authorList>
            <person name="Wylensek D."/>
            <person name="Hitch T.C.A."/>
            <person name="Clavel T."/>
        </authorList>
    </citation>
    <scope>NUCLEOTIDE SEQUENCE [LARGE SCALE GENOMIC DNA]</scope>
    <source>
        <strain evidence="2 3">WB03_NA08</strain>
    </source>
</reference>
<dbReference type="InterPro" id="IPR003615">
    <property type="entry name" value="HNH_nuc"/>
</dbReference>
<dbReference type="SUPFAM" id="SSF54060">
    <property type="entry name" value="His-Me finger endonucleases"/>
    <property type="match status" value="1"/>
</dbReference>
<accession>A0A6N7VU76</accession>
<dbReference type="Gene3D" id="3.90.75.20">
    <property type="match status" value="1"/>
</dbReference>
<feature type="domain" description="HNH nuclease" evidence="1">
    <location>
        <begin position="98"/>
        <end position="142"/>
    </location>
</feature>
<proteinExistence type="predicted"/>
<organism evidence="2 3">
    <name type="scientific">Scrofimicrobium canadense</name>
    <dbReference type="NCBI Taxonomy" id="2652290"/>
    <lineage>
        <taxon>Bacteria</taxon>
        <taxon>Bacillati</taxon>
        <taxon>Actinomycetota</taxon>
        <taxon>Actinomycetes</taxon>
        <taxon>Actinomycetales</taxon>
        <taxon>Actinomycetaceae</taxon>
        <taxon>Scrofimicrobium</taxon>
    </lineage>
</organism>
<dbReference type="GO" id="GO:0004519">
    <property type="term" value="F:endonuclease activity"/>
    <property type="evidence" value="ECO:0007669"/>
    <property type="project" value="UniProtKB-KW"/>
</dbReference>
<keyword evidence="2" id="KW-0540">Nuclease</keyword>